<dbReference type="EMBL" id="CP036264">
    <property type="protein sequence ID" value="QEF98735.1"/>
    <property type="molecule type" value="Genomic_DNA"/>
</dbReference>
<organism evidence="2 3">
    <name type="scientific">Stieleria maiorica</name>
    <dbReference type="NCBI Taxonomy" id="2795974"/>
    <lineage>
        <taxon>Bacteria</taxon>
        <taxon>Pseudomonadati</taxon>
        <taxon>Planctomycetota</taxon>
        <taxon>Planctomycetia</taxon>
        <taxon>Pirellulales</taxon>
        <taxon>Pirellulaceae</taxon>
        <taxon>Stieleria</taxon>
    </lineage>
</organism>
<feature type="region of interest" description="Disordered" evidence="1">
    <location>
        <begin position="48"/>
        <end position="75"/>
    </location>
</feature>
<gene>
    <name evidence="2" type="ORF">Mal15_27900</name>
</gene>
<protein>
    <submittedName>
        <fullName evidence="2">Uncharacterized protein</fullName>
    </submittedName>
</protein>
<proteinExistence type="predicted"/>
<dbReference type="Proteomes" id="UP000321353">
    <property type="component" value="Chromosome"/>
</dbReference>
<dbReference type="KEGG" id="smam:Mal15_27900"/>
<name>A0A5B9MGS6_9BACT</name>
<accession>A0A5B9MGS6</accession>
<evidence type="ECO:0000313" key="2">
    <source>
        <dbReference type="EMBL" id="QEF98735.1"/>
    </source>
</evidence>
<reference evidence="2 3" key="1">
    <citation type="submission" date="2019-02" db="EMBL/GenBank/DDBJ databases">
        <title>Planctomycetal bacteria perform biofilm scaping via a novel small molecule.</title>
        <authorList>
            <person name="Jeske O."/>
            <person name="Boedeker C."/>
            <person name="Wiegand S."/>
            <person name="Breitling P."/>
            <person name="Kallscheuer N."/>
            <person name="Jogler M."/>
            <person name="Rohde M."/>
            <person name="Petersen J."/>
            <person name="Medema M.H."/>
            <person name="Surup F."/>
            <person name="Jogler C."/>
        </authorList>
    </citation>
    <scope>NUCLEOTIDE SEQUENCE [LARGE SCALE GENOMIC DNA]</scope>
    <source>
        <strain evidence="2 3">Mal15</strain>
    </source>
</reference>
<sequence length="75" mass="8447">MRERHLVKFFIIVDGNALAIVSNPHDSEKDTRREALATVEVVNEGLQAFNGDRASARPAPFHDQRSHNGAPTRRR</sequence>
<evidence type="ECO:0000313" key="3">
    <source>
        <dbReference type="Proteomes" id="UP000321353"/>
    </source>
</evidence>
<keyword evidence="3" id="KW-1185">Reference proteome</keyword>
<evidence type="ECO:0000256" key="1">
    <source>
        <dbReference type="SAM" id="MobiDB-lite"/>
    </source>
</evidence>
<dbReference type="AlphaFoldDB" id="A0A5B9MGS6"/>